<comment type="similarity">
    <text evidence="1">Belongs to the peptidase S49 family.</text>
</comment>
<keyword evidence="3" id="KW-0378">Hydrolase</keyword>
<evidence type="ECO:0000256" key="1">
    <source>
        <dbReference type="ARBA" id="ARBA00008683"/>
    </source>
</evidence>
<dbReference type="InterPro" id="IPR002142">
    <property type="entry name" value="Peptidase_S49"/>
</dbReference>
<gene>
    <name evidence="7" type="ORF">SAMN05443574_103103</name>
</gene>
<dbReference type="Proteomes" id="UP000182573">
    <property type="component" value="Unassembled WGS sequence"/>
</dbReference>
<name>A0A1H2T8V6_HALVA</name>
<feature type="domain" description="Peptidase S49" evidence="6">
    <location>
        <begin position="104"/>
        <end position="243"/>
    </location>
</feature>
<feature type="transmembrane region" description="Helical" evidence="5">
    <location>
        <begin position="12"/>
        <end position="34"/>
    </location>
</feature>
<keyword evidence="5" id="KW-1133">Transmembrane helix</keyword>
<dbReference type="InterPro" id="IPR047272">
    <property type="entry name" value="S49_SppA_C"/>
</dbReference>
<dbReference type="InterPro" id="IPR029045">
    <property type="entry name" value="ClpP/crotonase-like_dom_sf"/>
</dbReference>
<dbReference type="STRING" id="28442.SAMN05443574_103103"/>
<proteinExistence type="inferred from homology"/>
<evidence type="ECO:0000256" key="5">
    <source>
        <dbReference type="SAM" id="Phobius"/>
    </source>
</evidence>
<keyword evidence="2 7" id="KW-0645">Protease</keyword>
<dbReference type="CDD" id="cd07023">
    <property type="entry name" value="S49_Sppa_N_C"/>
    <property type="match status" value="1"/>
</dbReference>
<organism evidence="7 8">
    <name type="scientific">Haloarcula vallismortis</name>
    <name type="common">Halobacterium vallismortis</name>
    <dbReference type="NCBI Taxonomy" id="28442"/>
    <lineage>
        <taxon>Archaea</taxon>
        <taxon>Methanobacteriati</taxon>
        <taxon>Methanobacteriota</taxon>
        <taxon>Stenosarchaea group</taxon>
        <taxon>Halobacteria</taxon>
        <taxon>Halobacteriales</taxon>
        <taxon>Haloarculaceae</taxon>
        <taxon>Haloarcula</taxon>
    </lineage>
</organism>
<evidence type="ECO:0000313" key="7">
    <source>
        <dbReference type="EMBL" id="SDW40322.1"/>
    </source>
</evidence>
<dbReference type="EMBL" id="FNOF01000003">
    <property type="protein sequence ID" value="SDW40322.1"/>
    <property type="molecule type" value="Genomic_DNA"/>
</dbReference>
<reference evidence="7 8" key="1">
    <citation type="submission" date="2016-10" db="EMBL/GenBank/DDBJ databases">
        <authorList>
            <person name="de Groot N.N."/>
        </authorList>
    </citation>
    <scope>NUCLEOTIDE SEQUENCE [LARGE SCALE GENOMIC DNA]</scope>
    <source>
        <strain evidence="7 8">DSM 3756</strain>
    </source>
</reference>
<sequence>MFGREQLFSAMTASYVIAVTLALVIAAIFAPVIWNGVPSGGDDDPSVAVITLRGGTTDANVNAVTQDLREARTNESIEAVVLRVDSPGGPVDSSEEFYLAVNRTASEMPVVAYVEGTAASGGYYGITPADEIVVKPSSNVGSIGVIVQAPLSLIEQVEQQGETFVRSGPDKAQISKDGLREDIEVLQRSFVGTVMRHRGEELTVSREEVANGGTYLGAEATQNGFADRIGDTELAIERAAALSDDIDGDRYDVVYQGSGGAEFNVIIVPAGAETVQGANNVTYLVHPDDSETTFREPVKYYAVWGIPAEDNNATVIRND</sequence>
<dbReference type="PANTHER" id="PTHR42987">
    <property type="entry name" value="PEPTIDASE S49"/>
    <property type="match status" value="1"/>
</dbReference>
<keyword evidence="5" id="KW-0812">Transmembrane</keyword>
<dbReference type="GO" id="GO:0006508">
    <property type="term" value="P:proteolysis"/>
    <property type="evidence" value="ECO:0007669"/>
    <property type="project" value="UniProtKB-KW"/>
</dbReference>
<keyword evidence="4" id="KW-0720">Serine protease</keyword>
<dbReference type="Pfam" id="PF01343">
    <property type="entry name" value="Peptidase_S49"/>
    <property type="match status" value="1"/>
</dbReference>
<dbReference type="AlphaFoldDB" id="A0A1H2T8V6"/>
<dbReference type="Gene3D" id="3.90.226.10">
    <property type="entry name" value="2-enoyl-CoA Hydratase, Chain A, domain 1"/>
    <property type="match status" value="1"/>
</dbReference>
<protein>
    <submittedName>
        <fullName evidence="7">Protease-4</fullName>
    </submittedName>
</protein>
<evidence type="ECO:0000256" key="3">
    <source>
        <dbReference type="ARBA" id="ARBA00022801"/>
    </source>
</evidence>
<keyword evidence="5" id="KW-0472">Membrane</keyword>
<dbReference type="SUPFAM" id="SSF52096">
    <property type="entry name" value="ClpP/crotonase"/>
    <property type="match status" value="1"/>
</dbReference>
<evidence type="ECO:0000259" key="6">
    <source>
        <dbReference type="Pfam" id="PF01343"/>
    </source>
</evidence>
<evidence type="ECO:0000256" key="2">
    <source>
        <dbReference type="ARBA" id="ARBA00022670"/>
    </source>
</evidence>
<evidence type="ECO:0000256" key="4">
    <source>
        <dbReference type="ARBA" id="ARBA00022825"/>
    </source>
</evidence>
<dbReference type="PANTHER" id="PTHR42987:SF4">
    <property type="entry name" value="PROTEASE SOHB-RELATED"/>
    <property type="match status" value="1"/>
</dbReference>
<dbReference type="GO" id="GO:0008236">
    <property type="term" value="F:serine-type peptidase activity"/>
    <property type="evidence" value="ECO:0007669"/>
    <property type="project" value="UniProtKB-KW"/>
</dbReference>
<accession>A0A1H2T8V6</accession>
<evidence type="ECO:0000313" key="8">
    <source>
        <dbReference type="Proteomes" id="UP000182573"/>
    </source>
</evidence>
<dbReference type="RefSeq" id="WP_170832129.1">
    <property type="nucleotide sequence ID" value="NZ_FNOF01000003.1"/>
</dbReference>